<organism evidence="1 2">
    <name type="scientific">Sphingobacterium paramultivorum</name>
    <dbReference type="NCBI Taxonomy" id="2886510"/>
    <lineage>
        <taxon>Bacteria</taxon>
        <taxon>Pseudomonadati</taxon>
        <taxon>Bacteroidota</taxon>
        <taxon>Sphingobacteriia</taxon>
        <taxon>Sphingobacteriales</taxon>
        <taxon>Sphingobacteriaceae</taxon>
        <taxon>Sphingobacterium</taxon>
    </lineage>
</organism>
<protein>
    <submittedName>
        <fullName evidence="1">Uncharacterized protein</fullName>
    </submittedName>
</protein>
<reference evidence="1 2" key="1">
    <citation type="journal article" date="2020" name="G3 (Bethesda)">
        <title>CeMbio - The Caenorhabditis elegans Microbiome Resource.</title>
        <authorList>
            <person name="Dirksen P."/>
            <person name="Assie A."/>
            <person name="Zimmermann J."/>
            <person name="Zhang F."/>
            <person name="Tietje A.M."/>
            <person name="Marsh S.A."/>
            <person name="Felix M.A."/>
            <person name="Shapira M."/>
            <person name="Kaleta C."/>
            <person name="Schulenburg H."/>
            <person name="Samuel B."/>
        </authorList>
    </citation>
    <scope>NUCLEOTIDE SEQUENCE [LARGE SCALE GENOMIC DNA]</scope>
    <source>
        <strain evidence="1 2">BIGb0170</strain>
    </source>
</reference>
<dbReference type="AlphaFoldDB" id="A0A7G5E202"/>
<evidence type="ECO:0000313" key="1">
    <source>
        <dbReference type="EMBL" id="QMV68027.1"/>
    </source>
</evidence>
<proteinExistence type="predicted"/>
<keyword evidence="2" id="KW-1185">Reference proteome</keyword>
<dbReference type="EMBL" id="CP058555">
    <property type="protein sequence ID" value="QMV68027.1"/>
    <property type="molecule type" value="Genomic_DNA"/>
</dbReference>
<evidence type="ECO:0000313" key="2">
    <source>
        <dbReference type="Proteomes" id="UP000515450"/>
    </source>
</evidence>
<accession>A0A7G5E202</accession>
<dbReference type="Proteomes" id="UP000515450">
    <property type="component" value="Chromosome"/>
</dbReference>
<sequence length="175" mass="20490">MEKHQIIEKLKEFYPTDISLDDIAAYANSEPYKKKKSYIDSAWSDRNQWDLLKASLSDLSTEIWDYSFMGGSPCYHFSFIQEENKEILYSLFVSVILPYYAIRIMNISNLDKSFDPISAIESRVFEKLENKVKNVFPKHRIIRDKALLQTKVDIFEADGEYPPSIQHLLFSTIET</sequence>
<gene>
    <name evidence="1" type="ORF">HS960_10320</name>
</gene>
<name>A0A7G5E202_9SPHI</name>
<dbReference type="RefSeq" id="WP_182332535.1">
    <property type="nucleotide sequence ID" value="NZ_CP058555.1"/>
</dbReference>